<dbReference type="InterPro" id="IPR014030">
    <property type="entry name" value="Ketoacyl_synth_N"/>
</dbReference>
<dbReference type="PROSITE" id="PS52004">
    <property type="entry name" value="KS3_2"/>
    <property type="match status" value="1"/>
</dbReference>
<evidence type="ECO:0000256" key="13">
    <source>
        <dbReference type="RuleBase" id="RU003694"/>
    </source>
</evidence>
<dbReference type="EMBL" id="CP037423">
    <property type="protein sequence ID" value="QDV41962.1"/>
    <property type="molecule type" value="Genomic_DNA"/>
</dbReference>
<dbReference type="CDD" id="cd00834">
    <property type="entry name" value="KAS_I_II"/>
    <property type="match status" value="1"/>
</dbReference>
<comment type="pathway">
    <text evidence="1 11">Lipid metabolism; fatty acid biosynthesis.</text>
</comment>
<evidence type="ECO:0000256" key="6">
    <source>
        <dbReference type="ARBA" id="ARBA00022679"/>
    </source>
</evidence>
<dbReference type="Gene3D" id="3.40.47.10">
    <property type="match status" value="1"/>
</dbReference>
<keyword evidence="7" id="KW-0276">Fatty acid metabolism</keyword>
<dbReference type="FunFam" id="3.40.47.10:FF:000094">
    <property type="entry name" value="3-oxoacyl-[acyl-carrier-protein] synthase 2"/>
    <property type="match status" value="1"/>
</dbReference>
<evidence type="ECO:0000256" key="5">
    <source>
        <dbReference type="ARBA" id="ARBA00022516"/>
    </source>
</evidence>
<comment type="catalytic activity">
    <reaction evidence="11">
        <text>a fatty acyl-[ACP] + malonyl-[ACP] + H(+) = a 3-oxoacyl-[ACP] + holo-[ACP] + CO2</text>
        <dbReference type="Rhea" id="RHEA:22836"/>
        <dbReference type="Rhea" id="RHEA-COMP:9623"/>
        <dbReference type="Rhea" id="RHEA-COMP:9685"/>
        <dbReference type="Rhea" id="RHEA-COMP:9916"/>
        <dbReference type="Rhea" id="RHEA-COMP:14125"/>
        <dbReference type="ChEBI" id="CHEBI:15378"/>
        <dbReference type="ChEBI" id="CHEBI:16526"/>
        <dbReference type="ChEBI" id="CHEBI:64479"/>
        <dbReference type="ChEBI" id="CHEBI:78449"/>
        <dbReference type="ChEBI" id="CHEBI:78776"/>
        <dbReference type="ChEBI" id="CHEBI:138651"/>
    </reaction>
</comment>
<dbReference type="OrthoDB" id="292158at2"/>
<dbReference type="UniPathway" id="UPA00094"/>
<keyword evidence="8" id="KW-0443">Lipid metabolism</keyword>
<comment type="similarity">
    <text evidence="2 11 13">Belongs to the thiolase-like superfamily. Beta-ketoacyl-ACP synthases family.</text>
</comment>
<feature type="active site" description="For beta-ketoacyl synthase activity" evidence="12">
    <location>
        <position position="183"/>
    </location>
</feature>
<evidence type="ECO:0000256" key="9">
    <source>
        <dbReference type="ARBA" id="ARBA00023160"/>
    </source>
</evidence>
<dbReference type="PANTHER" id="PTHR11712">
    <property type="entry name" value="POLYKETIDE SYNTHASE-RELATED"/>
    <property type="match status" value="1"/>
</dbReference>
<evidence type="ECO:0000313" key="16">
    <source>
        <dbReference type="Proteomes" id="UP000319004"/>
    </source>
</evidence>
<dbReference type="PANTHER" id="PTHR11712:SF336">
    <property type="entry name" value="3-OXOACYL-[ACYL-CARRIER-PROTEIN] SYNTHASE, MITOCHONDRIAL"/>
    <property type="match status" value="1"/>
</dbReference>
<dbReference type="InterPro" id="IPR020841">
    <property type="entry name" value="PKS_Beta-ketoAc_synthase_dom"/>
</dbReference>
<dbReference type="GO" id="GO:0005829">
    <property type="term" value="C:cytosol"/>
    <property type="evidence" value="ECO:0007669"/>
    <property type="project" value="TreeGrafter"/>
</dbReference>
<dbReference type="Pfam" id="PF00109">
    <property type="entry name" value="ketoacyl-synt"/>
    <property type="match status" value="1"/>
</dbReference>
<dbReference type="SUPFAM" id="SSF53901">
    <property type="entry name" value="Thiolase-like"/>
    <property type="match status" value="2"/>
</dbReference>
<dbReference type="NCBIfam" id="NF005589">
    <property type="entry name" value="PRK07314.1"/>
    <property type="match status" value="1"/>
</dbReference>
<evidence type="ECO:0000256" key="4">
    <source>
        <dbReference type="ARBA" id="ARBA00014657"/>
    </source>
</evidence>
<dbReference type="KEGG" id="snep:Enr13x_18050"/>
<keyword evidence="6 11" id="KW-0808">Transferase</keyword>
<dbReference type="GO" id="GO:0004315">
    <property type="term" value="F:3-oxoacyl-[acyl-carrier-protein] synthase activity"/>
    <property type="evidence" value="ECO:0007669"/>
    <property type="project" value="UniProtKB-EC"/>
</dbReference>
<evidence type="ECO:0000256" key="12">
    <source>
        <dbReference type="PIRSR" id="PIRSR000447-1"/>
    </source>
</evidence>
<sequence>MQRDHKDRRRVVVTGIGMVNPMGHDVDSVWAGLQAGKSGVAYTTLFDASGFPTKISAEVKDWELAEEDLPLGRPQTLGRHTKFAIGAARQAMADSGILETITDPTRFGVYLGSGEGNQDFNTFSQMMTAAIAGGEFDASKFIARGLELLDPASELEQEPNMPAAHLATLFNAQGPNMNCLTACAASSQAVGEATEMIRRGDADVMLAGGTHSMIHPFGVTGFNLLTALSESNDEPTKASRPFDRLRNGFVLGEGAAMVILEDLDRAKARGATIYGEIAGYGTTADAYRITDIPPDGHGGIAAMRMAIADAGLKPADICYVNAHGTSTTVNDKVESLACHEVFGDDAAKVPVSSTKSMMGHLIAAAGVTEMIVCLLAMRDSVLPPTINYENPDPACDLDYVPNEARPADVKYALNNSFGFGGQNVTLCLSRDV</sequence>
<dbReference type="Pfam" id="PF02801">
    <property type="entry name" value="Ketoacyl-synt_C"/>
    <property type="match status" value="1"/>
</dbReference>
<dbReference type="RefSeq" id="WP_145385617.1">
    <property type="nucleotide sequence ID" value="NZ_CP037423.1"/>
</dbReference>
<evidence type="ECO:0000256" key="8">
    <source>
        <dbReference type="ARBA" id="ARBA00023098"/>
    </source>
</evidence>
<dbReference type="Proteomes" id="UP000319004">
    <property type="component" value="Chromosome"/>
</dbReference>
<reference evidence="15 16" key="1">
    <citation type="submission" date="2019-03" db="EMBL/GenBank/DDBJ databases">
        <title>Deep-cultivation of Planctomycetes and their phenomic and genomic characterization uncovers novel biology.</title>
        <authorList>
            <person name="Wiegand S."/>
            <person name="Jogler M."/>
            <person name="Boedeker C."/>
            <person name="Pinto D."/>
            <person name="Vollmers J."/>
            <person name="Rivas-Marin E."/>
            <person name="Kohn T."/>
            <person name="Peeters S.H."/>
            <person name="Heuer A."/>
            <person name="Rast P."/>
            <person name="Oberbeckmann S."/>
            <person name="Bunk B."/>
            <person name="Jeske O."/>
            <person name="Meyerdierks A."/>
            <person name="Storesund J.E."/>
            <person name="Kallscheuer N."/>
            <person name="Luecker S."/>
            <person name="Lage O.M."/>
            <person name="Pohl T."/>
            <person name="Merkel B.J."/>
            <person name="Hornburger P."/>
            <person name="Mueller R.-W."/>
            <person name="Bruemmer F."/>
            <person name="Labrenz M."/>
            <person name="Spormann A.M."/>
            <person name="Op den Camp H."/>
            <person name="Overmann J."/>
            <person name="Amann R."/>
            <person name="Jetten M.S.M."/>
            <person name="Mascher T."/>
            <person name="Medema M.H."/>
            <person name="Devos D.P."/>
            <person name="Kaster A.-K."/>
            <person name="Ovreas L."/>
            <person name="Rohde M."/>
            <person name="Galperin M.Y."/>
            <person name="Jogler C."/>
        </authorList>
    </citation>
    <scope>NUCLEOTIDE SEQUENCE [LARGE SCALE GENOMIC DNA]</scope>
    <source>
        <strain evidence="15 16">Enr13</strain>
    </source>
</reference>
<evidence type="ECO:0000313" key="15">
    <source>
        <dbReference type="EMBL" id="QDV41962.1"/>
    </source>
</evidence>
<dbReference type="SMART" id="SM00825">
    <property type="entry name" value="PKS_KS"/>
    <property type="match status" value="1"/>
</dbReference>
<evidence type="ECO:0000256" key="3">
    <source>
        <dbReference type="ARBA" id="ARBA00012356"/>
    </source>
</evidence>
<dbReference type="PIRSF" id="PIRSF000447">
    <property type="entry name" value="KAS_II"/>
    <property type="match status" value="1"/>
</dbReference>
<dbReference type="EC" id="2.3.1.179" evidence="3 11"/>
<dbReference type="InterPro" id="IPR014031">
    <property type="entry name" value="Ketoacyl_synth_C"/>
</dbReference>
<accession>A0A518HM71</accession>
<evidence type="ECO:0000256" key="7">
    <source>
        <dbReference type="ARBA" id="ARBA00022832"/>
    </source>
</evidence>
<dbReference type="InterPro" id="IPR016039">
    <property type="entry name" value="Thiolase-like"/>
</dbReference>
<keyword evidence="16" id="KW-1185">Reference proteome</keyword>
<comment type="function">
    <text evidence="11">Involved in the type II fatty acid elongation cycle. Catalyzes the elongation of a wide range of acyl-ACP by the addition of two carbons from malonyl-ACP to an acyl acceptor. Can efficiently catalyze the conversion of palmitoleoyl-ACP (cis-hexadec-9-enoyl-ACP) to cis-vaccenoyl-ACP (cis-octadec-11-enoyl-ACP), an essential step in the thermal regulation of fatty acid composition.</text>
</comment>
<name>A0A518HM71_9BACT</name>
<gene>
    <name evidence="15" type="primary">fabF_1</name>
    <name evidence="15" type="ORF">Enr13x_18050</name>
</gene>
<evidence type="ECO:0000256" key="2">
    <source>
        <dbReference type="ARBA" id="ARBA00008467"/>
    </source>
</evidence>
<evidence type="ECO:0000259" key="14">
    <source>
        <dbReference type="PROSITE" id="PS52004"/>
    </source>
</evidence>
<evidence type="ECO:0000256" key="10">
    <source>
        <dbReference type="ARBA" id="ARBA00023315"/>
    </source>
</evidence>
<keyword evidence="5 11" id="KW-0444">Lipid biosynthesis</keyword>
<dbReference type="GO" id="GO:0006633">
    <property type="term" value="P:fatty acid biosynthetic process"/>
    <property type="evidence" value="ECO:0007669"/>
    <property type="project" value="UniProtKB-UniPathway"/>
</dbReference>
<protein>
    <recommendedName>
        <fullName evidence="4 11">3-oxoacyl-[acyl-carrier-protein] synthase 2</fullName>
        <ecNumber evidence="3 11">2.3.1.179</ecNumber>
    </recommendedName>
</protein>
<keyword evidence="10 11" id="KW-0012">Acyltransferase</keyword>
<comment type="catalytic activity">
    <reaction evidence="11">
        <text>(9Z)-hexadecenoyl-[ACP] + malonyl-[ACP] + H(+) = 3-oxo-(11Z)-octadecenoyl-[ACP] + holo-[ACP] + CO2</text>
        <dbReference type="Rhea" id="RHEA:55040"/>
        <dbReference type="Rhea" id="RHEA-COMP:9623"/>
        <dbReference type="Rhea" id="RHEA-COMP:9685"/>
        <dbReference type="Rhea" id="RHEA-COMP:10800"/>
        <dbReference type="Rhea" id="RHEA-COMP:14074"/>
        <dbReference type="ChEBI" id="CHEBI:15378"/>
        <dbReference type="ChEBI" id="CHEBI:16526"/>
        <dbReference type="ChEBI" id="CHEBI:64479"/>
        <dbReference type="ChEBI" id="CHEBI:78449"/>
        <dbReference type="ChEBI" id="CHEBI:83989"/>
        <dbReference type="ChEBI" id="CHEBI:138538"/>
        <dbReference type="EC" id="2.3.1.179"/>
    </reaction>
</comment>
<evidence type="ECO:0000256" key="11">
    <source>
        <dbReference type="PIRNR" id="PIRNR000447"/>
    </source>
</evidence>
<evidence type="ECO:0000256" key="1">
    <source>
        <dbReference type="ARBA" id="ARBA00005194"/>
    </source>
</evidence>
<dbReference type="AlphaFoldDB" id="A0A518HM71"/>
<dbReference type="InterPro" id="IPR000794">
    <property type="entry name" value="Beta-ketoacyl_synthase"/>
</dbReference>
<dbReference type="InterPro" id="IPR017568">
    <property type="entry name" value="3-oxoacyl-ACP_synth-2"/>
</dbReference>
<feature type="domain" description="Ketosynthase family 3 (KS3)" evidence="14">
    <location>
        <begin position="8"/>
        <end position="430"/>
    </location>
</feature>
<proteinExistence type="inferred from homology"/>
<keyword evidence="9 11" id="KW-0275">Fatty acid biosynthesis</keyword>
<organism evidence="15 16">
    <name type="scientific">Stieleria neptunia</name>
    <dbReference type="NCBI Taxonomy" id="2527979"/>
    <lineage>
        <taxon>Bacteria</taxon>
        <taxon>Pseudomonadati</taxon>
        <taxon>Planctomycetota</taxon>
        <taxon>Planctomycetia</taxon>
        <taxon>Pirellulales</taxon>
        <taxon>Pirellulaceae</taxon>
        <taxon>Stieleria</taxon>
    </lineage>
</organism>